<accession>A0A8X7WYS3</accession>
<protein>
    <submittedName>
        <fullName evidence="2">ZFAN1 protein</fullName>
    </submittedName>
</protein>
<sequence>MLGGSIPGLQRCLRRPQGSLEIELGADLLGSVGTAGSIEPCVAALCFRKKVDEHMKRFRVSYKRSQSWEEVDKASWREEWRQRERKTKKKRTVFVLWCMLELYVTESKKSAIPGKKRKGAKNSETAAKVALMKLKLHAVGDKALPQTERIYFQVYLPKGSPEKSKPMFFSSRWSVGRVVDYAASLAGLRNNNNILTAKKLRLCHPLSGEALPMDQTLESWISHTECPLYTGGNIIFEYLNNDIKGLEDADSYFIEP</sequence>
<feature type="domain" description="ZFAND1-like ubiquitin-like" evidence="1">
    <location>
        <begin position="168"/>
        <end position="239"/>
    </location>
</feature>
<dbReference type="EMBL" id="JAATIS010007298">
    <property type="protein sequence ID" value="KAG2458020.1"/>
    <property type="molecule type" value="Genomic_DNA"/>
</dbReference>
<dbReference type="Pfam" id="PF25327">
    <property type="entry name" value="UBL_ZFAND1"/>
    <property type="match status" value="1"/>
</dbReference>
<keyword evidence="3" id="KW-1185">Reference proteome</keyword>
<organism evidence="2 3">
    <name type="scientific">Polypterus senegalus</name>
    <name type="common">Senegal bichir</name>
    <dbReference type="NCBI Taxonomy" id="55291"/>
    <lineage>
        <taxon>Eukaryota</taxon>
        <taxon>Metazoa</taxon>
        <taxon>Chordata</taxon>
        <taxon>Craniata</taxon>
        <taxon>Vertebrata</taxon>
        <taxon>Euteleostomi</taxon>
        <taxon>Actinopterygii</taxon>
        <taxon>Polypteriformes</taxon>
        <taxon>Polypteridae</taxon>
        <taxon>Polypterus</taxon>
    </lineage>
</organism>
<proteinExistence type="predicted"/>
<name>A0A8X7WYS3_POLSE</name>
<evidence type="ECO:0000313" key="2">
    <source>
        <dbReference type="EMBL" id="KAG2458020.1"/>
    </source>
</evidence>
<evidence type="ECO:0000313" key="3">
    <source>
        <dbReference type="Proteomes" id="UP000886611"/>
    </source>
</evidence>
<dbReference type="InterPro" id="IPR057358">
    <property type="entry name" value="UBL_ZFAND1-like"/>
</dbReference>
<dbReference type="Proteomes" id="UP000886611">
    <property type="component" value="Unassembled WGS sequence"/>
</dbReference>
<reference evidence="2 3" key="1">
    <citation type="journal article" date="2021" name="Cell">
        <title>Tracing the genetic footprints of vertebrate landing in non-teleost ray-finned fishes.</title>
        <authorList>
            <person name="Bi X."/>
            <person name="Wang K."/>
            <person name="Yang L."/>
            <person name="Pan H."/>
            <person name="Jiang H."/>
            <person name="Wei Q."/>
            <person name="Fang M."/>
            <person name="Yu H."/>
            <person name="Zhu C."/>
            <person name="Cai Y."/>
            <person name="He Y."/>
            <person name="Gan X."/>
            <person name="Zeng H."/>
            <person name="Yu D."/>
            <person name="Zhu Y."/>
            <person name="Jiang H."/>
            <person name="Qiu Q."/>
            <person name="Yang H."/>
            <person name="Zhang Y.E."/>
            <person name="Wang W."/>
            <person name="Zhu M."/>
            <person name="He S."/>
            <person name="Zhang G."/>
        </authorList>
    </citation>
    <scope>NUCLEOTIDE SEQUENCE [LARGE SCALE GENOMIC DNA]</scope>
    <source>
        <strain evidence="2">Bchr_013</strain>
    </source>
</reference>
<comment type="caution">
    <text evidence="2">The sequence shown here is derived from an EMBL/GenBank/DDBJ whole genome shotgun (WGS) entry which is preliminary data.</text>
</comment>
<gene>
    <name evidence="2" type="primary">Zfand1</name>
    <name evidence="2" type="ORF">GTO96_0017700</name>
</gene>
<evidence type="ECO:0000259" key="1">
    <source>
        <dbReference type="Pfam" id="PF25327"/>
    </source>
</evidence>
<feature type="non-terminal residue" evidence="2">
    <location>
        <position position="1"/>
    </location>
</feature>
<feature type="non-terminal residue" evidence="2">
    <location>
        <position position="256"/>
    </location>
</feature>
<dbReference type="AlphaFoldDB" id="A0A8X7WYS3"/>